<comment type="caution">
    <text evidence="2">The sequence shown here is derived from an EMBL/GenBank/DDBJ whole genome shotgun (WGS) entry which is preliminary data.</text>
</comment>
<evidence type="ECO:0000313" key="3">
    <source>
        <dbReference type="Proteomes" id="UP000004095"/>
    </source>
</evidence>
<protein>
    <recommendedName>
        <fullName evidence="1">Outer membrane protein beta-barrel domain-containing protein</fullName>
    </recommendedName>
</protein>
<dbReference type="AlphaFoldDB" id="A1ZJ54"/>
<dbReference type="Proteomes" id="UP000004095">
    <property type="component" value="Unassembled WGS sequence"/>
</dbReference>
<sequence length="200" mass="22368">MKFLNYGFFIGAGSTKYIGEHSNALGTSADTSSNTSLLVTPKNSIGLSLGFVMNFNLNRTWGIRLLPTYSIYERNIDYLFADSSSTTAVVATNMVEVPLLLKYRSQLRGTKGMYLVAGVKPAFSVSAQKAEDKEILRVANTNISIEYGFGFDVYFSFFRFSPEIRFSHGLGNILIQDNNRLSTPLQRLSTHNVTLYLHFE</sequence>
<evidence type="ECO:0000259" key="1">
    <source>
        <dbReference type="Pfam" id="PF13568"/>
    </source>
</evidence>
<dbReference type="OrthoDB" id="1467485at2"/>
<dbReference type="Pfam" id="PF13568">
    <property type="entry name" value="OMP_b-brl_2"/>
    <property type="match status" value="1"/>
</dbReference>
<reference evidence="2 3" key="1">
    <citation type="submission" date="2007-01" db="EMBL/GenBank/DDBJ databases">
        <authorList>
            <person name="Haygood M."/>
            <person name="Podell S."/>
            <person name="Anderson C."/>
            <person name="Hopkinson B."/>
            <person name="Roe K."/>
            <person name="Barbeau K."/>
            <person name="Gaasterland T."/>
            <person name="Ferriera S."/>
            <person name="Johnson J."/>
            <person name="Kravitz S."/>
            <person name="Beeson K."/>
            <person name="Sutton G."/>
            <person name="Rogers Y.-H."/>
            <person name="Friedman R."/>
            <person name="Frazier M."/>
            <person name="Venter J.C."/>
        </authorList>
    </citation>
    <scope>NUCLEOTIDE SEQUENCE [LARGE SCALE GENOMIC DNA]</scope>
    <source>
        <strain evidence="2 3">ATCC 23134</strain>
    </source>
</reference>
<dbReference type="RefSeq" id="WP_002696013.1">
    <property type="nucleotide sequence ID" value="NZ_AAWS01000010.1"/>
</dbReference>
<dbReference type="EMBL" id="AAWS01000010">
    <property type="protein sequence ID" value="EAY29590.1"/>
    <property type="molecule type" value="Genomic_DNA"/>
</dbReference>
<dbReference type="InterPro" id="IPR025665">
    <property type="entry name" value="Beta-barrel_OMP_2"/>
</dbReference>
<feature type="domain" description="Outer membrane protein beta-barrel" evidence="1">
    <location>
        <begin position="4"/>
        <end position="173"/>
    </location>
</feature>
<accession>A1ZJ54</accession>
<gene>
    <name evidence="2" type="ORF">M23134_00474</name>
</gene>
<evidence type="ECO:0000313" key="2">
    <source>
        <dbReference type="EMBL" id="EAY29590.1"/>
    </source>
</evidence>
<keyword evidence="3" id="KW-1185">Reference proteome</keyword>
<dbReference type="eggNOG" id="ENOG502Z7U1">
    <property type="taxonomic scope" value="Bacteria"/>
</dbReference>
<organism evidence="2 3">
    <name type="scientific">Microscilla marina ATCC 23134</name>
    <dbReference type="NCBI Taxonomy" id="313606"/>
    <lineage>
        <taxon>Bacteria</taxon>
        <taxon>Pseudomonadati</taxon>
        <taxon>Bacteroidota</taxon>
        <taxon>Cytophagia</taxon>
        <taxon>Cytophagales</taxon>
        <taxon>Microscillaceae</taxon>
        <taxon>Microscilla</taxon>
    </lineage>
</organism>
<proteinExistence type="predicted"/>
<name>A1ZJ54_MICM2</name>